<proteinExistence type="predicted"/>
<protein>
    <submittedName>
        <fullName evidence="1">DUF2283 domain-containing protein</fullName>
    </submittedName>
</protein>
<organism evidence="1 2">
    <name type="scientific">Herbidospora solisilvae</name>
    <dbReference type="NCBI Taxonomy" id="2696284"/>
    <lineage>
        <taxon>Bacteria</taxon>
        <taxon>Bacillati</taxon>
        <taxon>Actinomycetota</taxon>
        <taxon>Actinomycetes</taxon>
        <taxon>Streptosporangiales</taxon>
        <taxon>Streptosporangiaceae</taxon>
        <taxon>Herbidospora</taxon>
    </lineage>
</organism>
<dbReference type="Pfam" id="PF10049">
    <property type="entry name" value="DUF2283"/>
    <property type="match status" value="1"/>
</dbReference>
<evidence type="ECO:0000313" key="1">
    <source>
        <dbReference type="EMBL" id="NAS21277.1"/>
    </source>
</evidence>
<dbReference type="AlphaFoldDB" id="A0A7C9NZ13"/>
<gene>
    <name evidence="1" type="ORF">GT755_06205</name>
</gene>
<keyword evidence="2" id="KW-1185">Reference proteome</keyword>
<dbReference type="InterPro" id="IPR019270">
    <property type="entry name" value="DUF2283"/>
</dbReference>
<sequence>MIELRVTYDRLADAAYIYISDGILPGGSVQTYACDPGEVGGMINLDFDEFGKLIGIEILGARSKLPHRILDSAERL</sequence>
<name>A0A7C9NZ13_9ACTN</name>
<accession>A0A7C9NZ13</accession>
<dbReference type="EMBL" id="WXEW01000002">
    <property type="protein sequence ID" value="NAS21277.1"/>
    <property type="molecule type" value="Genomic_DNA"/>
</dbReference>
<reference evidence="1 2" key="1">
    <citation type="submission" date="2020-01" db="EMBL/GenBank/DDBJ databases">
        <title>Herbidospora sp. NEAU-GS84 nov., a novel actinomycete isolated from soil.</title>
        <authorList>
            <person name="Han L."/>
        </authorList>
    </citation>
    <scope>NUCLEOTIDE SEQUENCE [LARGE SCALE GENOMIC DNA]</scope>
    <source>
        <strain evidence="1 2">NEAU-GS84</strain>
    </source>
</reference>
<dbReference type="Proteomes" id="UP000479526">
    <property type="component" value="Unassembled WGS sequence"/>
</dbReference>
<evidence type="ECO:0000313" key="2">
    <source>
        <dbReference type="Proteomes" id="UP000479526"/>
    </source>
</evidence>
<comment type="caution">
    <text evidence="1">The sequence shown here is derived from an EMBL/GenBank/DDBJ whole genome shotgun (WGS) entry which is preliminary data.</text>
</comment>